<dbReference type="PROSITE" id="PS00028">
    <property type="entry name" value="ZINC_FINGER_C2H2_1"/>
    <property type="match status" value="2"/>
</dbReference>
<dbReference type="Gene3D" id="3.30.160.60">
    <property type="entry name" value="Classic Zinc Finger"/>
    <property type="match status" value="3"/>
</dbReference>
<keyword evidence="2" id="KW-0479">Metal-binding</keyword>
<evidence type="ECO:0000256" key="10">
    <source>
        <dbReference type="PROSITE-ProRule" id="PRU00042"/>
    </source>
</evidence>
<evidence type="ECO:0000256" key="8">
    <source>
        <dbReference type="ARBA" id="ARBA00023163"/>
    </source>
</evidence>
<name>A0A8H7UJF2_9FUNG</name>
<dbReference type="InterPro" id="IPR036236">
    <property type="entry name" value="Znf_C2H2_sf"/>
</dbReference>
<dbReference type="AlphaFoldDB" id="A0A8H7UJF2"/>
<dbReference type="SUPFAM" id="SSF57667">
    <property type="entry name" value="beta-beta-alpha zinc fingers"/>
    <property type="match status" value="2"/>
</dbReference>
<keyword evidence="7" id="KW-0238">DNA-binding</keyword>
<dbReference type="GO" id="GO:0000981">
    <property type="term" value="F:DNA-binding transcription factor activity, RNA polymerase II-specific"/>
    <property type="evidence" value="ECO:0007669"/>
    <property type="project" value="TreeGrafter"/>
</dbReference>
<keyword evidence="8" id="KW-0804">Transcription</keyword>
<dbReference type="PANTHER" id="PTHR23235:SF120">
    <property type="entry name" value="KRUPPEL-LIKE FACTOR 15"/>
    <property type="match status" value="1"/>
</dbReference>
<dbReference type="InterPro" id="IPR013087">
    <property type="entry name" value="Znf_C2H2_type"/>
</dbReference>
<comment type="caution">
    <text evidence="13">The sequence shown here is derived from an EMBL/GenBank/DDBJ whole genome shotgun (WGS) entry which is preliminary data.</text>
</comment>
<feature type="region of interest" description="Disordered" evidence="11">
    <location>
        <begin position="143"/>
        <end position="162"/>
    </location>
</feature>
<gene>
    <name evidence="13" type="ORF">INT44_002151</name>
</gene>
<evidence type="ECO:0000256" key="11">
    <source>
        <dbReference type="SAM" id="MobiDB-lite"/>
    </source>
</evidence>
<protein>
    <recommendedName>
        <fullName evidence="12">C2H2-type domain-containing protein</fullName>
    </recommendedName>
</protein>
<dbReference type="PROSITE" id="PS50157">
    <property type="entry name" value="ZINC_FINGER_C2H2_2"/>
    <property type="match status" value="3"/>
</dbReference>
<evidence type="ECO:0000256" key="2">
    <source>
        <dbReference type="ARBA" id="ARBA00022723"/>
    </source>
</evidence>
<keyword evidence="14" id="KW-1185">Reference proteome</keyword>
<evidence type="ECO:0000256" key="4">
    <source>
        <dbReference type="ARBA" id="ARBA00022771"/>
    </source>
</evidence>
<feature type="domain" description="C2H2-type" evidence="12">
    <location>
        <begin position="182"/>
        <end position="211"/>
    </location>
</feature>
<keyword evidence="9" id="KW-0539">Nucleus</keyword>
<dbReference type="Pfam" id="PF00096">
    <property type="entry name" value="zf-C2H2"/>
    <property type="match status" value="2"/>
</dbReference>
<evidence type="ECO:0000313" key="14">
    <source>
        <dbReference type="Proteomes" id="UP000612746"/>
    </source>
</evidence>
<dbReference type="GO" id="GO:0000978">
    <property type="term" value="F:RNA polymerase II cis-regulatory region sequence-specific DNA binding"/>
    <property type="evidence" value="ECO:0007669"/>
    <property type="project" value="TreeGrafter"/>
</dbReference>
<dbReference type="FunFam" id="3.30.160.60:FF:001228">
    <property type="entry name" value="Zinc finger protein 236"/>
    <property type="match status" value="1"/>
</dbReference>
<dbReference type="GO" id="GO:0005634">
    <property type="term" value="C:nucleus"/>
    <property type="evidence" value="ECO:0007669"/>
    <property type="project" value="UniProtKB-SubCell"/>
</dbReference>
<feature type="domain" description="C2H2-type" evidence="12">
    <location>
        <begin position="242"/>
        <end position="263"/>
    </location>
</feature>
<evidence type="ECO:0000313" key="13">
    <source>
        <dbReference type="EMBL" id="KAG2185360.1"/>
    </source>
</evidence>
<evidence type="ECO:0000259" key="12">
    <source>
        <dbReference type="PROSITE" id="PS50157"/>
    </source>
</evidence>
<evidence type="ECO:0000256" key="6">
    <source>
        <dbReference type="ARBA" id="ARBA00023015"/>
    </source>
</evidence>
<organism evidence="13 14">
    <name type="scientific">Umbelopsis vinacea</name>
    <dbReference type="NCBI Taxonomy" id="44442"/>
    <lineage>
        <taxon>Eukaryota</taxon>
        <taxon>Fungi</taxon>
        <taxon>Fungi incertae sedis</taxon>
        <taxon>Mucoromycota</taxon>
        <taxon>Mucoromycotina</taxon>
        <taxon>Umbelopsidomycetes</taxon>
        <taxon>Umbelopsidales</taxon>
        <taxon>Umbelopsidaceae</taxon>
        <taxon>Umbelopsis</taxon>
    </lineage>
</organism>
<dbReference type="OrthoDB" id="8922241at2759"/>
<evidence type="ECO:0000256" key="1">
    <source>
        <dbReference type="ARBA" id="ARBA00004123"/>
    </source>
</evidence>
<proteinExistence type="predicted"/>
<feature type="domain" description="C2H2-type" evidence="12">
    <location>
        <begin position="212"/>
        <end position="241"/>
    </location>
</feature>
<reference evidence="13" key="1">
    <citation type="submission" date="2020-12" db="EMBL/GenBank/DDBJ databases">
        <title>Metabolic potential, ecology and presence of endohyphal bacteria is reflected in genomic diversity of Mucoromycotina.</title>
        <authorList>
            <person name="Muszewska A."/>
            <person name="Okrasinska A."/>
            <person name="Steczkiewicz K."/>
            <person name="Drgas O."/>
            <person name="Orlowska M."/>
            <person name="Perlinska-Lenart U."/>
            <person name="Aleksandrzak-Piekarczyk T."/>
            <person name="Szatraj K."/>
            <person name="Zielenkiewicz U."/>
            <person name="Pilsyk S."/>
            <person name="Malc E."/>
            <person name="Mieczkowski P."/>
            <person name="Kruszewska J.S."/>
            <person name="Biernat P."/>
            <person name="Pawlowska J."/>
        </authorList>
    </citation>
    <scope>NUCLEOTIDE SEQUENCE</scope>
    <source>
        <strain evidence="13">WA0000051536</strain>
    </source>
</reference>
<dbReference type="FunFam" id="3.30.160.60:FF:000125">
    <property type="entry name" value="Putative zinc finger protein 143"/>
    <property type="match status" value="1"/>
</dbReference>
<dbReference type="PANTHER" id="PTHR23235">
    <property type="entry name" value="KRUEPPEL-LIKE TRANSCRIPTION FACTOR"/>
    <property type="match status" value="1"/>
</dbReference>
<evidence type="ECO:0000256" key="9">
    <source>
        <dbReference type="ARBA" id="ARBA00023242"/>
    </source>
</evidence>
<evidence type="ECO:0000256" key="7">
    <source>
        <dbReference type="ARBA" id="ARBA00023125"/>
    </source>
</evidence>
<dbReference type="GO" id="GO:0008270">
    <property type="term" value="F:zinc ion binding"/>
    <property type="evidence" value="ECO:0007669"/>
    <property type="project" value="UniProtKB-KW"/>
</dbReference>
<sequence>MLDSYLAVDSSQLYGYPLNHWQFIADPHPHESYPVFYNEDLAKPIFDTYQETKHPQMLDAGALEYPSPSPSLDGSPMMPICSVDPAYATSIAPSVLIWSPAPTVPYNDVSPMLASTHSPEPQPPVHRCNALFSTFSVAPLSKSTTTSMSQSKMVKKQQPRKTLNTTAMKKIAKQSSKPEQCYQCDFPECNKKFTRPYNLKSHKRTHTAEKPFPCQFDGCNRRFARQHDRNRHEKLHSNVKPYSCEHCHKAFARQDALSRHQRVVGALCSMMALENRKVNRLRK</sequence>
<keyword evidence="3" id="KW-0677">Repeat</keyword>
<keyword evidence="5" id="KW-0862">Zinc</keyword>
<evidence type="ECO:0000256" key="3">
    <source>
        <dbReference type="ARBA" id="ARBA00022737"/>
    </source>
</evidence>
<keyword evidence="4 10" id="KW-0863">Zinc-finger</keyword>
<dbReference type="SMART" id="SM00355">
    <property type="entry name" value="ZnF_C2H2"/>
    <property type="match status" value="3"/>
</dbReference>
<evidence type="ECO:0000256" key="5">
    <source>
        <dbReference type="ARBA" id="ARBA00022833"/>
    </source>
</evidence>
<dbReference type="EMBL" id="JAEPRA010000005">
    <property type="protein sequence ID" value="KAG2185360.1"/>
    <property type="molecule type" value="Genomic_DNA"/>
</dbReference>
<keyword evidence="6" id="KW-0805">Transcription regulation</keyword>
<comment type="subcellular location">
    <subcellularLocation>
        <location evidence="1">Nucleus</location>
    </subcellularLocation>
</comment>
<accession>A0A8H7UJF2</accession>
<feature type="compositionally biased region" description="Low complexity" evidence="11">
    <location>
        <begin position="143"/>
        <end position="152"/>
    </location>
</feature>
<dbReference type="Proteomes" id="UP000612746">
    <property type="component" value="Unassembled WGS sequence"/>
</dbReference>